<dbReference type="SUPFAM" id="SSF81606">
    <property type="entry name" value="PP2C-like"/>
    <property type="match status" value="1"/>
</dbReference>
<protein>
    <submittedName>
        <fullName evidence="3">Sigma factor sigB regulation protein rsbU</fullName>
    </submittedName>
</protein>
<name>A0A5S9F374_UABAM</name>
<dbReference type="OrthoDB" id="9779069at2"/>
<dbReference type="InterPro" id="IPR021800">
    <property type="entry name" value="DUF3369"/>
</dbReference>
<dbReference type="GO" id="GO:0016791">
    <property type="term" value="F:phosphatase activity"/>
    <property type="evidence" value="ECO:0007669"/>
    <property type="project" value="TreeGrafter"/>
</dbReference>
<proteinExistence type="predicted"/>
<dbReference type="Pfam" id="PF11849">
    <property type="entry name" value="DUF3369"/>
    <property type="match status" value="1"/>
</dbReference>
<dbReference type="InterPro" id="IPR029016">
    <property type="entry name" value="GAF-like_dom_sf"/>
</dbReference>
<accession>A0A5S9F374</accession>
<dbReference type="InterPro" id="IPR052016">
    <property type="entry name" value="Bact_Sigma-Reg"/>
</dbReference>
<evidence type="ECO:0000256" key="1">
    <source>
        <dbReference type="ARBA" id="ARBA00022801"/>
    </source>
</evidence>
<keyword evidence="1" id="KW-0378">Hydrolase</keyword>
<evidence type="ECO:0000259" key="2">
    <source>
        <dbReference type="SMART" id="SM00331"/>
    </source>
</evidence>
<dbReference type="SUPFAM" id="SSF55781">
    <property type="entry name" value="GAF domain-like"/>
    <property type="match status" value="1"/>
</dbReference>
<dbReference type="RefSeq" id="WP_151968037.1">
    <property type="nucleotide sequence ID" value="NZ_AP019860.1"/>
</dbReference>
<dbReference type="PANTHER" id="PTHR43156:SF2">
    <property type="entry name" value="STAGE II SPORULATION PROTEIN E"/>
    <property type="match status" value="1"/>
</dbReference>
<dbReference type="Gene3D" id="3.30.450.40">
    <property type="match status" value="1"/>
</dbReference>
<reference evidence="3 4" key="1">
    <citation type="submission" date="2019-08" db="EMBL/GenBank/DDBJ databases">
        <title>Complete genome sequence of Candidatus Uab amorphum.</title>
        <authorList>
            <person name="Shiratori T."/>
            <person name="Suzuki S."/>
            <person name="Kakizawa Y."/>
            <person name="Ishida K."/>
        </authorList>
    </citation>
    <scope>NUCLEOTIDE SEQUENCE [LARGE SCALE GENOMIC DNA]</scope>
    <source>
        <strain evidence="3 4">SRT547</strain>
    </source>
</reference>
<dbReference type="EMBL" id="AP019860">
    <property type="protein sequence ID" value="BBM83853.1"/>
    <property type="molecule type" value="Genomic_DNA"/>
</dbReference>
<evidence type="ECO:0000313" key="3">
    <source>
        <dbReference type="EMBL" id="BBM83853.1"/>
    </source>
</evidence>
<gene>
    <name evidence="3" type="ORF">UABAM_02208</name>
</gene>
<dbReference type="SMART" id="SM00331">
    <property type="entry name" value="PP2C_SIG"/>
    <property type="match status" value="1"/>
</dbReference>
<feature type="domain" description="PPM-type phosphatase" evidence="2">
    <location>
        <begin position="345"/>
        <end position="563"/>
    </location>
</feature>
<keyword evidence="4" id="KW-1185">Reference proteome</keyword>
<sequence length="565" mass="64439">MKKNYTVILCVDYEEEVLKRYSNLLRSSQIQGKSTRRFGSLYISERHLQVSFTSSISYDLILAFGQDDANDIADRIYNEGGEIAVAFFDLNATEVQVRPLIRSMREYFPSLICAVAVRDEDEATRPQDLFSSPSEWLYYQSRHGMQEMEQLIAHLISSFVLHREKETALVKNEFLCEGLRTILDASPELLQQQNTVQLAREVLKHLCAITSSQNAFVLLVKNNDLVYSGGIGEFATIDGFRKKEYHHQEHFFQNVLANKRVMRLKEGVITPLLVKDRRVGVIFFDNEKNEMRDSELLEVFSHHVAFAIENQMVQQELKKKQALEHELKLASTIQESLLPKKFPESSNMNIYGVTRSAKEIGGDYFDVIEAEKNLYFCIGDVSGKGVAAGLIMSELRSFVRAFVEIYQSSKDILLNSAKLLLRDIAGSGKFVSMLLLCWDGNKLSYSSAGHEHILHYRIATGKCEAYRSGGVVLGVDFKNFSRLVKEKELELEKGDVVVLFTDGATEAHNIKKEMYKLERLREKIEEYHQMDIKGMIEAILADVQSFIGKAEQHDDITLLGMRYLG</sequence>
<organism evidence="3 4">
    <name type="scientific">Uabimicrobium amorphum</name>
    <dbReference type="NCBI Taxonomy" id="2596890"/>
    <lineage>
        <taxon>Bacteria</taxon>
        <taxon>Pseudomonadati</taxon>
        <taxon>Planctomycetota</taxon>
        <taxon>Candidatus Uabimicrobiia</taxon>
        <taxon>Candidatus Uabimicrobiales</taxon>
        <taxon>Candidatus Uabimicrobiaceae</taxon>
        <taxon>Candidatus Uabimicrobium</taxon>
    </lineage>
</organism>
<dbReference type="Gene3D" id="3.60.40.10">
    <property type="entry name" value="PPM-type phosphatase domain"/>
    <property type="match status" value="1"/>
</dbReference>
<dbReference type="KEGG" id="uam:UABAM_02208"/>
<dbReference type="AlphaFoldDB" id="A0A5S9F374"/>
<evidence type="ECO:0000313" key="4">
    <source>
        <dbReference type="Proteomes" id="UP000326354"/>
    </source>
</evidence>
<dbReference type="InterPro" id="IPR036457">
    <property type="entry name" value="PPM-type-like_dom_sf"/>
</dbReference>
<dbReference type="PANTHER" id="PTHR43156">
    <property type="entry name" value="STAGE II SPORULATION PROTEIN E-RELATED"/>
    <property type="match status" value="1"/>
</dbReference>
<dbReference type="Proteomes" id="UP000326354">
    <property type="component" value="Chromosome"/>
</dbReference>
<dbReference type="InterPro" id="IPR001932">
    <property type="entry name" value="PPM-type_phosphatase-like_dom"/>
</dbReference>
<dbReference type="Pfam" id="PF07228">
    <property type="entry name" value="SpoIIE"/>
    <property type="match status" value="1"/>
</dbReference>